<dbReference type="EMBL" id="CP047182">
    <property type="protein sequence ID" value="QHC65106.1"/>
    <property type="molecule type" value="Genomic_DNA"/>
</dbReference>
<accession>A0ABX6H5R4</accession>
<evidence type="ECO:0008006" key="3">
    <source>
        <dbReference type="Google" id="ProtNLM"/>
    </source>
</evidence>
<sequence>MWSKQVRALVSRVMLAAELPRPLTAESLLAYMEDLCGRDIVFRDTPPALLHGGVVSYWQRTSSNKNIMYIPHDTTRLHRKHNLQHEYGHVLMWFFLDQQGVTIGVDREDLAEAIADALAKIQAADALDQSMQRNIGFGGTLW</sequence>
<name>A0ABX6H5R4_9MICO</name>
<geneLocation type="plasmid" evidence="1 2">
    <name>unnamed2</name>
</geneLocation>
<reference evidence="2" key="1">
    <citation type="submission" date="2019-12" db="EMBL/GenBank/DDBJ databases">
        <title>Complete and draft genome sequences of new strains and members of some known species of the genus Rathayibacter isolated from plants.</title>
        <authorList>
            <person name="Tarlachkov S.V."/>
            <person name="Starodumova I.P."/>
            <person name="Dorofeeva L.V."/>
            <person name="Prisyazhnaya N.V."/>
            <person name="Leyn S."/>
            <person name="Zlamal J."/>
            <person name="Elan M."/>
            <person name="Osterman A.L."/>
            <person name="Nadler S."/>
            <person name="Subbotin S.A."/>
            <person name="Evtushenko L.I."/>
        </authorList>
    </citation>
    <scope>NUCLEOTIDE SEQUENCE [LARGE SCALE GENOMIC DNA]</scope>
    <source>
        <strain evidence="2">VKM Ac-2802</strain>
        <plasmid evidence="2">unnamed2</plasmid>
    </source>
</reference>
<keyword evidence="1" id="KW-0614">Plasmid</keyword>
<organism evidence="1 2">
    <name type="scientific">Rathayibacter festucae</name>
    <dbReference type="NCBI Taxonomy" id="110937"/>
    <lineage>
        <taxon>Bacteria</taxon>
        <taxon>Bacillati</taxon>
        <taxon>Actinomycetota</taxon>
        <taxon>Actinomycetes</taxon>
        <taxon>Micrococcales</taxon>
        <taxon>Microbacteriaceae</taxon>
        <taxon>Rathayibacter</taxon>
    </lineage>
</organism>
<dbReference type="Proteomes" id="UP000464597">
    <property type="component" value="Plasmid unnamed2"/>
</dbReference>
<dbReference type="RefSeq" id="WP_159424265.1">
    <property type="nucleotide sequence ID" value="NZ_CP047182.1"/>
</dbReference>
<protein>
    <recommendedName>
        <fullName evidence="3">IrrE N-terminal-like domain-containing protein</fullName>
    </recommendedName>
</protein>
<evidence type="ECO:0000313" key="1">
    <source>
        <dbReference type="EMBL" id="QHC65106.1"/>
    </source>
</evidence>
<keyword evidence="2" id="KW-1185">Reference proteome</keyword>
<gene>
    <name evidence="1" type="ORF">GSU69_19840</name>
</gene>
<evidence type="ECO:0000313" key="2">
    <source>
        <dbReference type="Proteomes" id="UP000464597"/>
    </source>
</evidence>
<proteinExistence type="predicted"/>